<dbReference type="Proteomes" id="UP000811246">
    <property type="component" value="Chromosome 13"/>
</dbReference>
<evidence type="ECO:0000256" key="2">
    <source>
        <dbReference type="ARBA" id="ARBA00023306"/>
    </source>
</evidence>
<dbReference type="PANTHER" id="PTHR33142:SF89">
    <property type="entry name" value="CYCLIN-DEPENDENT PROTEIN KINASE INHIBITOR SMR2"/>
    <property type="match status" value="1"/>
</dbReference>
<keyword evidence="2" id="KW-0131">Cell cycle</keyword>
<proteinExistence type="predicted"/>
<evidence type="ECO:0000256" key="3">
    <source>
        <dbReference type="SAM" id="MobiDB-lite"/>
    </source>
</evidence>
<feature type="compositionally biased region" description="Basic and acidic residues" evidence="3">
    <location>
        <begin position="1"/>
        <end position="20"/>
    </location>
</feature>
<name>A0A8T1NKW5_CARIL</name>
<keyword evidence="6" id="KW-1185">Reference proteome</keyword>
<reference evidence="5" key="2">
    <citation type="submission" date="2021-01" db="EMBL/GenBank/DDBJ databases">
        <authorList>
            <person name="Lovell J.T."/>
            <person name="Bentley N."/>
            <person name="Bhattarai G."/>
            <person name="Jenkins J.W."/>
            <person name="Sreedasyam A."/>
            <person name="Alarcon Y."/>
            <person name="Bock C."/>
            <person name="Boston L."/>
            <person name="Carlson J."/>
            <person name="Cervantes K."/>
            <person name="Clermont K."/>
            <person name="Krom N."/>
            <person name="Kubenka K."/>
            <person name="Mamidi S."/>
            <person name="Mattison C."/>
            <person name="Monteros M."/>
            <person name="Pisani C."/>
            <person name="Plott C."/>
            <person name="Rajasekar S."/>
            <person name="Rhein H.S."/>
            <person name="Rohla C."/>
            <person name="Song M."/>
            <person name="Hilaire R.S."/>
            <person name="Shu S."/>
            <person name="Wells L."/>
            <person name="Wang X."/>
            <person name="Webber J."/>
            <person name="Heerema R.J."/>
            <person name="Klein P."/>
            <person name="Conner P."/>
            <person name="Grauke L."/>
            <person name="Grimwood J."/>
            <person name="Schmutz J."/>
            <person name="Randall J.J."/>
        </authorList>
    </citation>
    <scope>NUCLEOTIDE SEQUENCE</scope>
    <source>
        <tissue evidence="5">Leaf</tissue>
    </source>
</reference>
<comment type="caution">
    <text evidence="4">The sequence shown here is derived from an EMBL/GenBank/DDBJ whole genome shotgun (WGS) entry which is preliminary data.</text>
</comment>
<dbReference type="Proteomes" id="UP000811609">
    <property type="component" value="Chromosome 13"/>
</dbReference>
<dbReference type="InterPro" id="IPR040389">
    <property type="entry name" value="SMR"/>
</dbReference>
<dbReference type="EMBL" id="CM031821">
    <property type="protein sequence ID" value="KAG6632229.1"/>
    <property type="molecule type" value="Genomic_DNA"/>
</dbReference>
<evidence type="ECO:0000256" key="1">
    <source>
        <dbReference type="ARBA" id="ARBA00023013"/>
    </source>
</evidence>
<gene>
    <name evidence="4" type="ORF">CIPAW_13G144100</name>
    <name evidence="5" type="ORF">I3842_13G143100</name>
</gene>
<evidence type="ECO:0000313" key="6">
    <source>
        <dbReference type="Proteomes" id="UP000811609"/>
    </source>
</evidence>
<dbReference type="GO" id="GO:0032875">
    <property type="term" value="P:regulation of DNA endoreduplication"/>
    <property type="evidence" value="ECO:0007669"/>
    <property type="project" value="InterPro"/>
</dbReference>
<evidence type="ECO:0008006" key="7">
    <source>
        <dbReference type="Google" id="ProtNLM"/>
    </source>
</evidence>
<reference evidence="4" key="1">
    <citation type="submission" date="2020-12" db="EMBL/GenBank/DDBJ databases">
        <title>WGS assembly of Carya illinoinensis cv. Pawnee.</title>
        <authorList>
            <person name="Platts A."/>
            <person name="Shu S."/>
            <person name="Wright S."/>
            <person name="Barry K."/>
            <person name="Edger P."/>
            <person name="Pires J.C."/>
            <person name="Schmutz J."/>
        </authorList>
    </citation>
    <scope>NUCLEOTIDE SEQUENCE</scope>
    <source>
        <tissue evidence="4">Leaf</tissue>
    </source>
</reference>
<evidence type="ECO:0000313" key="5">
    <source>
        <dbReference type="EMBL" id="KAG6682464.1"/>
    </source>
</evidence>
<dbReference type="EMBL" id="CM031837">
    <property type="protein sequence ID" value="KAG6682464.1"/>
    <property type="molecule type" value="Genomic_DNA"/>
</dbReference>
<accession>A0A8T1NKW5</accession>
<organism evidence="4 6">
    <name type="scientific">Carya illinoinensis</name>
    <name type="common">Pecan</name>
    <dbReference type="NCBI Taxonomy" id="32201"/>
    <lineage>
        <taxon>Eukaryota</taxon>
        <taxon>Viridiplantae</taxon>
        <taxon>Streptophyta</taxon>
        <taxon>Embryophyta</taxon>
        <taxon>Tracheophyta</taxon>
        <taxon>Spermatophyta</taxon>
        <taxon>Magnoliopsida</taxon>
        <taxon>eudicotyledons</taxon>
        <taxon>Gunneridae</taxon>
        <taxon>Pentapetalae</taxon>
        <taxon>rosids</taxon>
        <taxon>fabids</taxon>
        <taxon>Fagales</taxon>
        <taxon>Juglandaceae</taxon>
        <taxon>Carya</taxon>
    </lineage>
</organism>
<dbReference type="PANTHER" id="PTHR33142">
    <property type="entry name" value="CYCLIN-DEPENDENT PROTEIN KINASE INHIBITOR SMR13"/>
    <property type="match status" value="1"/>
</dbReference>
<keyword evidence="1" id="KW-0649">Protein kinase inhibitor</keyword>
<protein>
    <recommendedName>
        <fullName evidence="7">Cyclin-dependent protein kinase inhibitor SMR2-like</fullName>
    </recommendedName>
</protein>
<evidence type="ECO:0000313" key="4">
    <source>
        <dbReference type="EMBL" id="KAG6632229.1"/>
    </source>
</evidence>
<feature type="region of interest" description="Disordered" evidence="3">
    <location>
        <begin position="1"/>
        <end position="57"/>
    </location>
</feature>
<dbReference type="AlphaFoldDB" id="A0A8T1NKW5"/>
<dbReference type="GO" id="GO:0004860">
    <property type="term" value="F:protein kinase inhibitor activity"/>
    <property type="evidence" value="ECO:0007669"/>
    <property type="project" value="UniProtKB-KW"/>
</dbReference>
<sequence length="107" mass="12614">MSKDHVSEKIDIPKLDKELEGPQQEDNDEEISCRTPTSRDHQIPTIKSCPPTPRKRPRAFLQKRKWTETLHFFETTRREELESFFRSSFEFPRVASHAAAKRRCTSV</sequence>